<dbReference type="Pfam" id="PF00626">
    <property type="entry name" value="Gelsolin"/>
    <property type="match status" value="2"/>
</dbReference>
<dbReference type="InterPro" id="IPR007123">
    <property type="entry name" value="Gelsolin-like_dom"/>
</dbReference>
<feature type="domain" description="Gelsolin-like" evidence="2">
    <location>
        <begin position="24"/>
        <end position="69"/>
    </location>
</feature>
<evidence type="ECO:0000256" key="1">
    <source>
        <dbReference type="ARBA" id="ARBA00022737"/>
    </source>
</evidence>
<reference evidence="3" key="1">
    <citation type="submission" date="2020-11" db="EMBL/GenBank/DDBJ databases">
        <authorList>
            <person name="Tran Van P."/>
        </authorList>
    </citation>
    <scope>NUCLEOTIDE SEQUENCE</scope>
</reference>
<dbReference type="GO" id="GO:0008154">
    <property type="term" value="P:actin polymerization or depolymerization"/>
    <property type="evidence" value="ECO:0007669"/>
    <property type="project" value="TreeGrafter"/>
</dbReference>
<protein>
    <recommendedName>
        <fullName evidence="2">Gelsolin-like domain-containing protein</fullName>
    </recommendedName>
</protein>
<feature type="domain" description="Gelsolin-like" evidence="2">
    <location>
        <begin position="136"/>
        <end position="174"/>
    </location>
</feature>
<dbReference type="InterPro" id="IPR007122">
    <property type="entry name" value="Villin/Gelsolin"/>
</dbReference>
<dbReference type="GO" id="GO:0051014">
    <property type="term" value="P:actin filament severing"/>
    <property type="evidence" value="ECO:0007669"/>
    <property type="project" value="TreeGrafter"/>
</dbReference>
<dbReference type="Gene3D" id="3.40.20.10">
    <property type="entry name" value="Severin"/>
    <property type="match status" value="1"/>
</dbReference>
<proteinExistence type="predicted"/>
<dbReference type="PANTHER" id="PTHR11977">
    <property type="entry name" value="VILLIN"/>
    <property type="match status" value="1"/>
</dbReference>
<dbReference type="GO" id="GO:0015629">
    <property type="term" value="C:actin cytoskeleton"/>
    <property type="evidence" value="ECO:0007669"/>
    <property type="project" value="TreeGrafter"/>
</dbReference>
<dbReference type="GO" id="GO:0005546">
    <property type="term" value="F:phosphatidylinositol-4,5-bisphosphate binding"/>
    <property type="evidence" value="ECO:0007669"/>
    <property type="project" value="TreeGrafter"/>
</dbReference>
<dbReference type="GO" id="GO:0051016">
    <property type="term" value="P:barbed-end actin filament capping"/>
    <property type="evidence" value="ECO:0007669"/>
    <property type="project" value="TreeGrafter"/>
</dbReference>
<accession>A0A7R9HYF4</accession>
<dbReference type="EMBL" id="OD564897">
    <property type="protein sequence ID" value="CAD7440175.1"/>
    <property type="molecule type" value="Genomic_DNA"/>
</dbReference>
<dbReference type="GO" id="GO:0051015">
    <property type="term" value="F:actin filament binding"/>
    <property type="evidence" value="ECO:0007669"/>
    <property type="project" value="InterPro"/>
</dbReference>
<gene>
    <name evidence="3" type="ORF">TBIB3V08_LOCUS2701</name>
</gene>
<dbReference type="GO" id="GO:0005737">
    <property type="term" value="C:cytoplasm"/>
    <property type="evidence" value="ECO:0007669"/>
    <property type="project" value="TreeGrafter"/>
</dbReference>
<evidence type="ECO:0000313" key="3">
    <source>
        <dbReference type="EMBL" id="CAD7440175.1"/>
    </source>
</evidence>
<dbReference type="InterPro" id="IPR029006">
    <property type="entry name" value="ADF-H/Gelsolin-like_dom_sf"/>
</dbReference>
<dbReference type="SMART" id="SM00262">
    <property type="entry name" value="GEL"/>
    <property type="match status" value="1"/>
</dbReference>
<name>A0A7R9HYF4_9NEOP</name>
<evidence type="ECO:0000259" key="2">
    <source>
        <dbReference type="Pfam" id="PF00626"/>
    </source>
</evidence>
<organism evidence="3">
    <name type="scientific">Timema bartmani</name>
    <dbReference type="NCBI Taxonomy" id="61472"/>
    <lineage>
        <taxon>Eukaryota</taxon>
        <taxon>Metazoa</taxon>
        <taxon>Ecdysozoa</taxon>
        <taxon>Arthropoda</taxon>
        <taxon>Hexapoda</taxon>
        <taxon>Insecta</taxon>
        <taxon>Pterygota</taxon>
        <taxon>Neoptera</taxon>
        <taxon>Polyneoptera</taxon>
        <taxon>Phasmatodea</taxon>
        <taxon>Timematodea</taxon>
        <taxon>Timematoidea</taxon>
        <taxon>Timematidae</taxon>
        <taxon>Timema</taxon>
    </lineage>
</organism>
<keyword evidence="1" id="KW-0677">Repeat</keyword>
<dbReference type="PANTHER" id="PTHR11977:SF123">
    <property type="entry name" value="GELSOLIN"/>
    <property type="match status" value="1"/>
</dbReference>
<dbReference type="SUPFAM" id="SSF55753">
    <property type="entry name" value="Actin depolymerizing proteins"/>
    <property type="match status" value="2"/>
</dbReference>
<dbReference type="AlphaFoldDB" id="A0A7R9HYF4"/>
<sequence length="233" mass="26210">MIVLLVVLSSTAEDGEIEVRISNFEAVPYPKADYGKFYTGDSYIVLFTRVNKGTFSWDIHFWLGNETSQIFLRPVGSSHRHYLDKLVDKLRYKGSSHRQLTHIGGSSGRHDLDQLIDKLHYRRFKSSTLLGQTCRQAQDESGAAAILSVELDDSLGGAPVQHREVQEHESRLFLSHFASGVRYLAGGVASGFTHVDPDAVEKRLFQVKGKRNVSTCYYWCQTGEDLLLLVSDL</sequence>